<feature type="domain" description="Serine aminopeptidase S33" evidence="2">
    <location>
        <begin position="5"/>
        <end position="221"/>
    </location>
</feature>
<evidence type="ECO:0000313" key="3">
    <source>
        <dbReference type="EMBL" id="OGM19022.1"/>
    </source>
</evidence>
<sequence length="239" mass="26830">MSGKRIVLLHGWGASTQKLEPLKRELEKLGWQVILPKLAGFESSAPKEVWGVKEYSNFVREEAVKVFGKKGFFVFGHSFGGGVAIKLGVGNLKNLQGIILCATRGISRGKSVKRLLFATLAKTGKLLLITPSLANSFRKLLYKAAQEHDYEKTQGIMREIFKKVISEDLKPLVAKIKTPVLILWGEMDRVTPIKDAYFIKSKVINGKLVTFNAQGHRLPYEKPRELAKEIDIWQTLTHS</sequence>
<reference evidence="3 4" key="1">
    <citation type="journal article" date="2016" name="Nat. Commun.">
        <title>Thousands of microbial genomes shed light on interconnected biogeochemical processes in an aquifer system.</title>
        <authorList>
            <person name="Anantharaman K."/>
            <person name="Brown C.T."/>
            <person name="Hug L.A."/>
            <person name="Sharon I."/>
            <person name="Castelle C.J."/>
            <person name="Probst A.J."/>
            <person name="Thomas B.C."/>
            <person name="Singh A."/>
            <person name="Wilkins M.J."/>
            <person name="Karaoz U."/>
            <person name="Brodie E.L."/>
            <person name="Williams K.H."/>
            <person name="Hubbard S.S."/>
            <person name="Banfield J.F."/>
        </authorList>
    </citation>
    <scope>NUCLEOTIDE SEQUENCE [LARGE SCALE GENOMIC DNA]</scope>
</reference>
<gene>
    <name evidence="3" type="ORF">A2771_00360</name>
</gene>
<dbReference type="InterPro" id="IPR000073">
    <property type="entry name" value="AB_hydrolase_1"/>
</dbReference>
<dbReference type="PRINTS" id="PR00111">
    <property type="entry name" value="ABHYDROLASE"/>
</dbReference>
<protein>
    <recommendedName>
        <fullName evidence="2">Serine aminopeptidase S33 domain-containing protein</fullName>
    </recommendedName>
</protein>
<dbReference type="GO" id="GO:0016020">
    <property type="term" value="C:membrane"/>
    <property type="evidence" value="ECO:0007669"/>
    <property type="project" value="TreeGrafter"/>
</dbReference>
<dbReference type="SUPFAM" id="SSF53474">
    <property type="entry name" value="alpha/beta-Hydrolases"/>
    <property type="match status" value="1"/>
</dbReference>
<dbReference type="Proteomes" id="UP000176741">
    <property type="component" value="Unassembled WGS sequence"/>
</dbReference>
<evidence type="ECO:0000259" key="2">
    <source>
        <dbReference type="Pfam" id="PF12146"/>
    </source>
</evidence>
<proteinExistence type="predicted"/>
<evidence type="ECO:0000313" key="4">
    <source>
        <dbReference type="Proteomes" id="UP000176741"/>
    </source>
</evidence>
<dbReference type="Gene3D" id="3.40.50.1820">
    <property type="entry name" value="alpha/beta hydrolase"/>
    <property type="match status" value="1"/>
</dbReference>
<keyword evidence="1" id="KW-0378">Hydrolase</keyword>
<comment type="caution">
    <text evidence="3">The sequence shown here is derived from an EMBL/GenBank/DDBJ whole genome shotgun (WGS) entry which is preliminary data.</text>
</comment>
<dbReference type="EMBL" id="MGGD01000082">
    <property type="protein sequence ID" value="OGM19022.1"/>
    <property type="molecule type" value="Genomic_DNA"/>
</dbReference>
<evidence type="ECO:0000256" key="1">
    <source>
        <dbReference type="ARBA" id="ARBA00022801"/>
    </source>
</evidence>
<dbReference type="GO" id="GO:0016787">
    <property type="term" value="F:hydrolase activity"/>
    <property type="evidence" value="ECO:0007669"/>
    <property type="project" value="UniProtKB-KW"/>
</dbReference>
<organism evidence="3 4">
    <name type="scientific">Candidatus Woesebacteria bacterium RIFCSPHIGHO2_01_FULL_38_26b</name>
    <dbReference type="NCBI Taxonomy" id="1802491"/>
    <lineage>
        <taxon>Bacteria</taxon>
        <taxon>Candidatus Woeseibacteriota</taxon>
    </lineage>
</organism>
<dbReference type="AlphaFoldDB" id="A0A1F7XVG1"/>
<dbReference type="InterPro" id="IPR050266">
    <property type="entry name" value="AB_hydrolase_sf"/>
</dbReference>
<dbReference type="PANTHER" id="PTHR43798:SF31">
    <property type="entry name" value="AB HYDROLASE SUPERFAMILY PROTEIN YCLE"/>
    <property type="match status" value="1"/>
</dbReference>
<dbReference type="InterPro" id="IPR022742">
    <property type="entry name" value="Hydrolase_4"/>
</dbReference>
<name>A0A1F7XVG1_9BACT</name>
<dbReference type="InterPro" id="IPR029058">
    <property type="entry name" value="AB_hydrolase_fold"/>
</dbReference>
<dbReference type="PANTHER" id="PTHR43798">
    <property type="entry name" value="MONOACYLGLYCEROL LIPASE"/>
    <property type="match status" value="1"/>
</dbReference>
<dbReference type="Pfam" id="PF12146">
    <property type="entry name" value="Hydrolase_4"/>
    <property type="match status" value="1"/>
</dbReference>
<accession>A0A1F7XVG1</accession>